<evidence type="ECO:0000256" key="1">
    <source>
        <dbReference type="SAM" id="MobiDB-lite"/>
    </source>
</evidence>
<feature type="region of interest" description="Disordered" evidence="1">
    <location>
        <begin position="21"/>
        <end position="88"/>
    </location>
</feature>
<evidence type="ECO:0000256" key="2">
    <source>
        <dbReference type="SAM" id="Phobius"/>
    </source>
</evidence>
<feature type="compositionally biased region" description="Polar residues" evidence="1">
    <location>
        <begin position="23"/>
        <end position="70"/>
    </location>
</feature>
<organism evidence="3">
    <name type="scientific">Craspedostauros australis</name>
    <dbReference type="NCBI Taxonomy" id="1486917"/>
    <lineage>
        <taxon>Eukaryota</taxon>
        <taxon>Sar</taxon>
        <taxon>Stramenopiles</taxon>
        <taxon>Ochrophyta</taxon>
        <taxon>Bacillariophyta</taxon>
        <taxon>Bacillariophyceae</taxon>
        <taxon>Bacillariophycidae</taxon>
        <taxon>Naviculales</taxon>
        <taxon>Naviculaceae</taxon>
        <taxon>Craspedostauros</taxon>
    </lineage>
</organism>
<sequence length="291" mass="32668">MGNPSQITLGEVFGVEMVHHSEASSLVSPPETTDVENGNSIPTSGAQNNDSQPLDAASNHSHSASLQAGSTDALILRKPSRPEHTREIRRYEERMGRILTATEVSQVVKLCDAEFPPLRRPTTPEHREAVREWEGRLGYKLSDEEVDRVLQNLVIQSDGYAGNKFVRSWSRGHKNTMCLMLAQMIVIVVAMAEQYSPVLSLVVPLFEFAWCLRVMKNQAMVRLMKQLMVNNDNGNVNPDATHRATYIAAVLWTIIVKLFLVSYHVFRTQSDTLVAQPQAAYDPQPDPDHWH</sequence>
<proteinExistence type="predicted"/>
<accession>A0A7S0F7B3</accession>
<protein>
    <recommendedName>
        <fullName evidence="4">Transmembrane protein</fullName>
    </recommendedName>
</protein>
<evidence type="ECO:0000313" key="3">
    <source>
        <dbReference type="EMBL" id="CAD8343032.1"/>
    </source>
</evidence>
<gene>
    <name evidence="3" type="ORF">CAUS1442_LOCUS15167</name>
</gene>
<feature type="transmembrane region" description="Helical" evidence="2">
    <location>
        <begin position="246"/>
        <end position="266"/>
    </location>
</feature>
<dbReference type="AlphaFoldDB" id="A0A7S0F7B3"/>
<reference evidence="3" key="1">
    <citation type="submission" date="2021-01" db="EMBL/GenBank/DDBJ databases">
        <authorList>
            <person name="Corre E."/>
            <person name="Pelletier E."/>
            <person name="Niang G."/>
            <person name="Scheremetjew M."/>
            <person name="Finn R."/>
            <person name="Kale V."/>
            <person name="Holt S."/>
            <person name="Cochrane G."/>
            <person name="Meng A."/>
            <person name="Brown T."/>
            <person name="Cohen L."/>
        </authorList>
    </citation>
    <scope>NUCLEOTIDE SEQUENCE</scope>
    <source>
        <strain evidence="3">CCMP3328</strain>
    </source>
</reference>
<evidence type="ECO:0008006" key="4">
    <source>
        <dbReference type="Google" id="ProtNLM"/>
    </source>
</evidence>
<keyword evidence="2" id="KW-0812">Transmembrane</keyword>
<keyword evidence="2" id="KW-1133">Transmembrane helix</keyword>
<dbReference type="EMBL" id="HBEF01024490">
    <property type="protein sequence ID" value="CAD8343032.1"/>
    <property type="molecule type" value="Transcribed_RNA"/>
</dbReference>
<keyword evidence="2" id="KW-0472">Membrane</keyword>
<name>A0A7S0F7B3_9STRA</name>